<name>A0A7C3KFS1_9CYAN</name>
<reference evidence="1" key="1">
    <citation type="journal article" date="2020" name="mSystems">
        <title>Genome- and Community-Level Interaction Insights into Carbon Utilization and Element Cycling Functions of Hydrothermarchaeota in Hydrothermal Sediment.</title>
        <authorList>
            <person name="Zhou Z."/>
            <person name="Liu Y."/>
            <person name="Xu W."/>
            <person name="Pan J."/>
            <person name="Luo Z.H."/>
            <person name="Li M."/>
        </authorList>
    </citation>
    <scope>NUCLEOTIDE SEQUENCE [LARGE SCALE GENOMIC DNA]</scope>
    <source>
        <strain evidence="1">SpSt-418</strain>
    </source>
</reference>
<gene>
    <name evidence="1" type="ORF">ENR64_16225</name>
</gene>
<proteinExistence type="predicted"/>
<sequence>MPLYHSWQQSRQQRQAAVSQLLTTAQQNRLAIAAQLRDDLSLFREMLNQQDITRRIDAQAFQAKLHEFKLSLQIETQAFLADATNQRQLDAEALAQDLADFVASLRMSVADLRQDLQLELAANAESIQQFLADRRDYRLSMHLQTMQDLADFMEGLRSQVQTSLANSQTERQVKANALRQNLAQSRAELAADTQARFARLADFREELRQFRTELRQNVWGNAIPLAKPSSVVAKPKSSKPTTSAVKPIKPVLKAPVSPKPSPKPASAKTAVPPKKLPVLAPPVGAFQRGQSLVVVPAPEQDAVAFEKEVYNHIHAVNGARLTEIESALEINRFQAVDALRSLIKKGLITQRDRVYLTQEPAHL</sequence>
<evidence type="ECO:0000313" key="1">
    <source>
        <dbReference type="EMBL" id="HFM99270.1"/>
    </source>
</evidence>
<organism evidence="1">
    <name type="scientific">Oscillatoriales cyanobacterium SpSt-418</name>
    <dbReference type="NCBI Taxonomy" id="2282169"/>
    <lineage>
        <taxon>Bacteria</taxon>
        <taxon>Bacillati</taxon>
        <taxon>Cyanobacteriota</taxon>
        <taxon>Cyanophyceae</taxon>
        <taxon>Oscillatoriophycideae</taxon>
        <taxon>Oscillatoriales</taxon>
    </lineage>
</organism>
<evidence type="ECO:0008006" key="2">
    <source>
        <dbReference type="Google" id="ProtNLM"/>
    </source>
</evidence>
<protein>
    <recommendedName>
        <fullName evidence="2">Gas vesicle protein GvpC</fullName>
    </recommendedName>
</protein>
<comment type="caution">
    <text evidence="1">The sequence shown here is derived from an EMBL/GenBank/DDBJ whole genome shotgun (WGS) entry which is preliminary data.</text>
</comment>
<dbReference type="AlphaFoldDB" id="A0A7C3KFS1"/>
<dbReference type="EMBL" id="DSRU01000232">
    <property type="protein sequence ID" value="HFM99270.1"/>
    <property type="molecule type" value="Genomic_DNA"/>
</dbReference>
<accession>A0A7C3KFS1</accession>